<evidence type="ECO:0000256" key="3">
    <source>
        <dbReference type="ARBA" id="ARBA00022692"/>
    </source>
</evidence>
<dbReference type="PANTHER" id="PTHR43385">
    <property type="entry name" value="RIBOFLAVIN TRANSPORTER RIBJ"/>
    <property type="match status" value="1"/>
</dbReference>
<evidence type="ECO:0000256" key="4">
    <source>
        <dbReference type="ARBA" id="ARBA00022989"/>
    </source>
</evidence>
<evidence type="ECO:0000313" key="7">
    <source>
        <dbReference type="Proteomes" id="UP000694888"/>
    </source>
</evidence>
<dbReference type="Proteomes" id="UP000694888">
    <property type="component" value="Unplaced"/>
</dbReference>
<gene>
    <name evidence="8" type="primary">LOC101864439</name>
</gene>
<dbReference type="SUPFAM" id="SSF103473">
    <property type="entry name" value="MFS general substrate transporter"/>
    <property type="match status" value="1"/>
</dbReference>
<dbReference type="InterPro" id="IPR036259">
    <property type="entry name" value="MFS_trans_sf"/>
</dbReference>
<protein>
    <submittedName>
        <fullName evidence="8">Uncharacterized protein LOC101864439</fullName>
    </submittedName>
</protein>
<proteinExistence type="predicted"/>
<name>A0ABM0JE06_APLCA</name>
<feature type="transmembrane region" description="Helical" evidence="6">
    <location>
        <begin position="244"/>
        <end position="262"/>
    </location>
</feature>
<keyword evidence="2" id="KW-0813">Transport</keyword>
<evidence type="ECO:0000256" key="1">
    <source>
        <dbReference type="ARBA" id="ARBA00004141"/>
    </source>
</evidence>
<accession>A0ABM0JE06</accession>
<comment type="subcellular location">
    <subcellularLocation>
        <location evidence="1">Membrane</location>
        <topology evidence="1">Multi-pass membrane protein</topology>
    </subcellularLocation>
</comment>
<reference evidence="8" key="1">
    <citation type="submission" date="2025-08" db="UniProtKB">
        <authorList>
            <consortium name="RefSeq"/>
        </authorList>
    </citation>
    <scope>IDENTIFICATION</scope>
</reference>
<feature type="transmembrane region" description="Helical" evidence="6">
    <location>
        <begin position="268"/>
        <end position="293"/>
    </location>
</feature>
<dbReference type="Gene3D" id="1.20.1250.20">
    <property type="entry name" value="MFS general substrate transporter like domains"/>
    <property type="match status" value="1"/>
</dbReference>
<feature type="transmembrane region" description="Helical" evidence="6">
    <location>
        <begin position="212"/>
        <end position="232"/>
    </location>
</feature>
<dbReference type="PANTHER" id="PTHR43385:SF1">
    <property type="entry name" value="RIBOFLAVIN TRANSPORTER RIBJ"/>
    <property type="match status" value="1"/>
</dbReference>
<dbReference type="RefSeq" id="XP_005091526.1">
    <property type="nucleotide sequence ID" value="XM_005091469.1"/>
</dbReference>
<organism evidence="7 8">
    <name type="scientific">Aplysia californica</name>
    <name type="common">California sea hare</name>
    <dbReference type="NCBI Taxonomy" id="6500"/>
    <lineage>
        <taxon>Eukaryota</taxon>
        <taxon>Metazoa</taxon>
        <taxon>Spiralia</taxon>
        <taxon>Lophotrochozoa</taxon>
        <taxon>Mollusca</taxon>
        <taxon>Gastropoda</taxon>
        <taxon>Heterobranchia</taxon>
        <taxon>Euthyneura</taxon>
        <taxon>Tectipleura</taxon>
        <taxon>Aplysiida</taxon>
        <taxon>Aplysioidea</taxon>
        <taxon>Aplysiidae</taxon>
        <taxon>Aplysia</taxon>
    </lineage>
</organism>
<evidence type="ECO:0000256" key="5">
    <source>
        <dbReference type="ARBA" id="ARBA00023136"/>
    </source>
</evidence>
<feature type="transmembrane region" description="Helical" evidence="6">
    <location>
        <begin position="178"/>
        <end position="200"/>
    </location>
</feature>
<sequence length="358" mass="40255">MSTLYAAVWFPNAVGIATSVAASSFGGGSLVMNVLITMFVNPNNKTPDILLGTGKYFSDEDIVSKVPSVFLLLAAVSLGCHIIAFFFLRDHPDFALLRSQKKLKDCHKPQIDESAQNTCKDNEYQEEDFKESCSGPSSSPKYGATRDKAKLHDLSKERQNSKISFQDYTPFEVLNTQCFYQLAVTAMFLMYGFQVEINYYKQFGLLYIDDDYFLTIVGTCINITVLITRIVWGFAVDFTDSKTSLASITCLHVLASLFWYFTPMVNRWLYLAWTLLVQGIQSGVLVVLPVMTLQHFGRTHYVSNYGLVFGSGVLLNLIAPLFVSIIIRELGYFWLFFTIAFTSTIGLALTLRLPSTKR</sequence>
<evidence type="ECO:0000256" key="6">
    <source>
        <dbReference type="SAM" id="Phobius"/>
    </source>
</evidence>
<keyword evidence="3 6" id="KW-0812">Transmembrane</keyword>
<dbReference type="GeneID" id="101864439"/>
<evidence type="ECO:0000256" key="2">
    <source>
        <dbReference type="ARBA" id="ARBA00022448"/>
    </source>
</evidence>
<keyword evidence="7" id="KW-1185">Reference proteome</keyword>
<feature type="transmembrane region" description="Helical" evidence="6">
    <location>
        <begin position="69"/>
        <end position="88"/>
    </location>
</feature>
<keyword evidence="5 6" id="KW-0472">Membrane</keyword>
<dbReference type="InterPro" id="IPR052983">
    <property type="entry name" value="MFS_Riboflavin_Transporter"/>
</dbReference>
<keyword evidence="4 6" id="KW-1133">Transmembrane helix</keyword>
<evidence type="ECO:0000313" key="8">
    <source>
        <dbReference type="RefSeq" id="XP_005091526.1"/>
    </source>
</evidence>
<feature type="transmembrane region" description="Helical" evidence="6">
    <location>
        <begin position="305"/>
        <end position="327"/>
    </location>
</feature>
<feature type="transmembrane region" description="Helical" evidence="6">
    <location>
        <begin position="333"/>
        <end position="353"/>
    </location>
</feature>